<comment type="caution">
    <text evidence="2">The sequence shown here is derived from an EMBL/GenBank/DDBJ whole genome shotgun (WGS) entry which is preliminary data.</text>
</comment>
<organism evidence="2 3">
    <name type="scientific">Streptomyces chilikensis</name>
    <dbReference type="NCBI Taxonomy" id="1194079"/>
    <lineage>
        <taxon>Bacteria</taxon>
        <taxon>Bacillati</taxon>
        <taxon>Actinomycetota</taxon>
        <taxon>Actinomycetes</taxon>
        <taxon>Kitasatosporales</taxon>
        <taxon>Streptomycetaceae</taxon>
        <taxon>Streptomyces</taxon>
    </lineage>
</organism>
<dbReference type="Proteomes" id="UP001551584">
    <property type="component" value="Unassembled WGS sequence"/>
</dbReference>
<evidence type="ECO:0000256" key="1">
    <source>
        <dbReference type="SAM" id="MobiDB-lite"/>
    </source>
</evidence>
<keyword evidence="3" id="KW-1185">Reference proteome</keyword>
<feature type="region of interest" description="Disordered" evidence="1">
    <location>
        <begin position="41"/>
        <end position="78"/>
    </location>
</feature>
<reference evidence="2 3" key="1">
    <citation type="submission" date="2024-06" db="EMBL/GenBank/DDBJ databases">
        <title>The Natural Products Discovery Center: Release of the First 8490 Sequenced Strains for Exploring Actinobacteria Biosynthetic Diversity.</title>
        <authorList>
            <person name="Kalkreuter E."/>
            <person name="Kautsar S.A."/>
            <person name="Yang D."/>
            <person name="Bader C.D."/>
            <person name="Teijaro C.N."/>
            <person name="Fluegel L."/>
            <person name="Davis C.M."/>
            <person name="Simpson J.R."/>
            <person name="Lauterbach L."/>
            <person name="Steele A.D."/>
            <person name="Gui C."/>
            <person name="Meng S."/>
            <person name="Li G."/>
            <person name="Viehrig K."/>
            <person name="Ye F."/>
            <person name="Su P."/>
            <person name="Kiefer A.F."/>
            <person name="Nichols A."/>
            <person name="Cepeda A.J."/>
            <person name="Yan W."/>
            <person name="Fan B."/>
            <person name="Jiang Y."/>
            <person name="Adhikari A."/>
            <person name="Zheng C.-J."/>
            <person name="Schuster L."/>
            <person name="Cowan T.M."/>
            <person name="Smanski M.J."/>
            <person name="Chevrette M.G."/>
            <person name="De Carvalho L.P.S."/>
            <person name="Shen B."/>
        </authorList>
    </citation>
    <scope>NUCLEOTIDE SEQUENCE [LARGE SCALE GENOMIC DNA]</scope>
    <source>
        <strain evidence="2 3">NPDC048117</strain>
    </source>
</reference>
<evidence type="ECO:0000313" key="3">
    <source>
        <dbReference type="Proteomes" id="UP001551584"/>
    </source>
</evidence>
<gene>
    <name evidence="2" type="ORF">AB0D95_01315</name>
</gene>
<evidence type="ECO:0000313" key="2">
    <source>
        <dbReference type="EMBL" id="MEU9575937.1"/>
    </source>
</evidence>
<dbReference type="Pfam" id="PF05656">
    <property type="entry name" value="DUF805"/>
    <property type="match status" value="1"/>
</dbReference>
<name>A0ABV3EIC7_9ACTN</name>
<proteinExistence type="predicted"/>
<feature type="compositionally biased region" description="Acidic residues" evidence="1">
    <location>
        <begin position="68"/>
        <end position="78"/>
    </location>
</feature>
<accession>A0ABV3EIC7</accession>
<sequence>MLRAATTVRRPHDTGRSGWRLLLHLVPFGVLVPVLRLGRDGAPGTSRWGPGPEHAQDAATGRRLGDEVIPEEDPGLPA</sequence>
<dbReference type="RefSeq" id="WP_359267959.1">
    <property type="nucleotide sequence ID" value="NZ_JBEZNA010000002.1"/>
</dbReference>
<protein>
    <submittedName>
        <fullName evidence="2">DUF805 domain-containing protein</fullName>
    </submittedName>
</protein>
<dbReference type="InterPro" id="IPR008523">
    <property type="entry name" value="DUF805"/>
</dbReference>
<dbReference type="EMBL" id="JBEZNA010000002">
    <property type="protein sequence ID" value="MEU9575937.1"/>
    <property type="molecule type" value="Genomic_DNA"/>
</dbReference>